<accession>A0A366XXH1</accession>
<protein>
    <submittedName>
        <fullName evidence="1">Uncharacterized protein</fullName>
    </submittedName>
</protein>
<dbReference type="EMBL" id="QOCW01000010">
    <property type="protein sequence ID" value="RBW69479.1"/>
    <property type="molecule type" value="Genomic_DNA"/>
</dbReference>
<evidence type="ECO:0000313" key="2">
    <source>
        <dbReference type="Proteomes" id="UP000253314"/>
    </source>
</evidence>
<evidence type="ECO:0000313" key="1">
    <source>
        <dbReference type="EMBL" id="RBW69479.1"/>
    </source>
</evidence>
<comment type="caution">
    <text evidence="1">The sequence shown here is derived from an EMBL/GenBank/DDBJ whole genome shotgun (WGS) entry which is preliminary data.</text>
</comment>
<dbReference type="RefSeq" id="WP_113806169.1">
    <property type="nucleotide sequence ID" value="NZ_QOCW01000010.1"/>
</dbReference>
<organism evidence="1 2">
    <name type="scientific">Bacillus taeanensis</name>
    <dbReference type="NCBI Taxonomy" id="273032"/>
    <lineage>
        <taxon>Bacteria</taxon>
        <taxon>Bacillati</taxon>
        <taxon>Bacillota</taxon>
        <taxon>Bacilli</taxon>
        <taxon>Bacillales</taxon>
        <taxon>Bacillaceae</taxon>
        <taxon>Bacillus</taxon>
    </lineage>
</organism>
<sequence length="127" mass="15469">MNINQMLREEMKVSGYTFKMLNFLIQDENDFENFFYNYYTDHGRAFFEMAAYRQDKIEQMNVQQSEFEAMFQENKKEALEQLFQHPVESSDVEFLNKKIEENKITVEELFKLHKGNPEYRLMSHLLQ</sequence>
<dbReference type="AlphaFoldDB" id="A0A366XXH1"/>
<dbReference type="Proteomes" id="UP000253314">
    <property type="component" value="Unassembled WGS sequence"/>
</dbReference>
<name>A0A366XXH1_9BACI</name>
<reference evidence="1 2" key="1">
    <citation type="submission" date="2018-07" db="EMBL/GenBank/DDBJ databases">
        <title>Lottiidibacillus patelloidae gen. nov., sp. nov., isolated from the intestinal tract of a marine limpet and the reclassification of B. taeanensis BH030017T, B. algicola KMM 3737T and B. hwajinpoensis SW-72T as genus Lottiidibacillus.</title>
        <authorList>
            <person name="Liu R."/>
            <person name="Huang Z."/>
        </authorList>
    </citation>
    <scope>NUCLEOTIDE SEQUENCE [LARGE SCALE GENOMIC DNA]</scope>
    <source>
        <strain evidence="1 2">BH030017</strain>
    </source>
</reference>
<gene>
    <name evidence="1" type="ORF">DS031_11180</name>
</gene>
<keyword evidence="2" id="KW-1185">Reference proteome</keyword>
<proteinExistence type="predicted"/>